<dbReference type="PROSITE" id="PS50106">
    <property type="entry name" value="PDZ"/>
    <property type="match status" value="1"/>
</dbReference>
<evidence type="ECO:0000313" key="3">
    <source>
        <dbReference type="Proteomes" id="UP001158067"/>
    </source>
</evidence>
<dbReference type="Pfam" id="PF13180">
    <property type="entry name" value="PDZ_2"/>
    <property type="match status" value="1"/>
</dbReference>
<protein>
    <submittedName>
        <fullName evidence="2">PA domain-containing protein</fullName>
    </submittedName>
</protein>
<dbReference type="PANTHER" id="PTHR12147">
    <property type="entry name" value="METALLOPEPTIDASE M28 FAMILY MEMBER"/>
    <property type="match status" value="1"/>
</dbReference>
<dbReference type="Pfam" id="PF02225">
    <property type="entry name" value="PA"/>
    <property type="match status" value="1"/>
</dbReference>
<dbReference type="SMART" id="SM00228">
    <property type="entry name" value="PDZ"/>
    <property type="match status" value="1"/>
</dbReference>
<dbReference type="SUPFAM" id="SSF52025">
    <property type="entry name" value="PA domain"/>
    <property type="match status" value="1"/>
</dbReference>
<reference evidence="2 3" key="1">
    <citation type="submission" date="2017-05" db="EMBL/GenBank/DDBJ databases">
        <authorList>
            <person name="Varghese N."/>
            <person name="Submissions S."/>
        </authorList>
    </citation>
    <scope>NUCLEOTIDE SEQUENCE [LARGE SCALE GENOMIC DNA]</scope>
    <source>
        <strain evidence="2 3">DSM 25457</strain>
    </source>
</reference>
<dbReference type="SUPFAM" id="SSF53187">
    <property type="entry name" value="Zn-dependent exopeptidases"/>
    <property type="match status" value="1"/>
</dbReference>
<dbReference type="InterPro" id="IPR007484">
    <property type="entry name" value="Peptidase_M28"/>
</dbReference>
<dbReference type="Gene3D" id="3.40.630.10">
    <property type="entry name" value="Zn peptidases"/>
    <property type="match status" value="1"/>
</dbReference>
<comment type="caution">
    <text evidence="2">The sequence shown here is derived from an EMBL/GenBank/DDBJ whole genome shotgun (WGS) entry which is preliminary data.</text>
</comment>
<accession>A0ABY1PQH8</accession>
<dbReference type="InterPro" id="IPR036034">
    <property type="entry name" value="PDZ_sf"/>
</dbReference>
<dbReference type="Proteomes" id="UP001158067">
    <property type="component" value="Unassembled WGS sequence"/>
</dbReference>
<dbReference type="SUPFAM" id="SSF50156">
    <property type="entry name" value="PDZ domain-like"/>
    <property type="match status" value="1"/>
</dbReference>
<dbReference type="InterPro" id="IPR003137">
    <property type="entry name" value="PA_domain"/>
</dbReference>
<dbReference type="Gene3D" id="3.50.30.30">
    <property type="match status" value="1"/>
</dbReference>
<gene>
    <name evidence="2" type="ORF">SAMN06265222_101516</name>
</gene>
<dbReference type="InterPro" id="IPR045175">
    <property type="entry name" value="M28_fam"/>
</dbReference>
<dbReference type="InterPro" id="IPR001478">
    <property type="entry name" value="PDZ"/>
</dbReference>
<dbReference type="Pfam" id="PF04389">
    <property type="entry name" value="Peptidase_M28"/>
    <property type="match status" value="1"/>
</dbReference>
<sequence>MNEMRFTLTPSSIGSVIGSAIDQTFWLRTGLLVTYAWGLAFSMASDLGAENTRSSDMVNDLKFLTSEELAGRSSVDPTIQVAAKHLSDRFEAIGLDTNLFAGSAMQEVEIPVAPTAASAEANQLAFVVEADSGTTDSGTTDSESSVAAFVDSLQLATDFMPMAIGSTKGTVRAPLVWAGYGITAEDYQYDDYAGIDVQGKVVMILRKEPGAGNPASPFDGVKNTRHAFFATKIATAIDAGAAAVIMVNDAESADRKVKDVQKRQAAESRRMSAIQDQLEKLPTDAVNVRTRLTNQLDRVSDMIAAMELEVANARRGLLGISEAGASPLTGSEKLFDEETGKRITRPAIPVVSLTRDVVDQLLKSVGRIEPASLKSEAKDLQGLEQIELAIDSDWRPRSFEIPDVTVRLDVQLTPAIAKSSNVVGTLAGAGSLANEVVVIGAHYDHVGMGGRGSLAPGTVAIHNGADDNASGTAVLLQSAERLVKKLSGLQNRRRLLFIAFTGEERGLLGSKHYVKYPRFPIGDTVAMVNMDMVGRLQDNELTVYGTESASVMNELLDQANQTAAFDLFRVGSGYGPSDHSSFYEAGIPVLFFFTGLHSDYHRPSDDFDKLNLDGMSRITDIVCQVSERLATMPERPVYTQTEKNVQIRRQLAVFMGVKLSQQPGEVVFSSVLATGPAAAGGLVAGDRLVAIAGKSIEEVDQVFDVLRKHSAGDALPIEVKRGSQTLKMKVKLGNR</sequence>
<dbReference type="InterPro" id="IPR046450">
    <property type="entry name" value="PA_dom_sf"/>
</dbReference>
<evidence type="ECO:0000259" key="1">
    <source>
        <dbReference type="PROSITE" id="PS50106"/>
    </source>
</evidence>
<dbReference type="PANTHER" id="PTHR12147:SF26">
    <property type="entry name" value="PEPTIDASE M28 DOMAIN-CONTAINING PROTEIN"/>
    <property type="match status" value="1"/>
</dbReference>
<organism evidence="2 3">
    <name type="scientific">Neorhodopirellula lusitana</name>
    <dbReference type="NCBI Taxonomy" id="445327"/>
    <lineage>
        <taxon>Bacteria</taxon>
        <taxon>Pseudomonadati</taxon>
        <taxon>Planctomycetota</taxon>
        <taxon>Planctomycetia</taxon>
        <taxon>Pirellulales</taxon>
        <taxon>Pirellulaceae</taxon>
        <taxon>Neorhodopirellula</taxon>
    </lineage>
</organism>
<evidence type="ECO:0000313" key="2">
    <source>
        <dbReference type="EMBL" id="SMP40969.1"/>
    </source>
</evidence>
<keyword evidence="3" id="KW-1185">Reference proteome</keyword>
<dbReference type="EMBL" id="FXUG01000001">
    <property type="protein sequence ID" value="SMP40969.1"/>
    <property type="molecule type" value="Genomic_DNA"/>
</dbReference>
<dbReference type="Gene3D" id="2.30.42.10">
    <property type="match status" value="1"/>
</dbReference>
<feature type="domain" description="PDZ" evidence="1">
    <location>
        <begin position="644"/>
        <end position="723"/>
    </location>
</feature>
<name>A0ABY1PQH8_9BACT</name>
<proteinExistence type="predicted"/>